<dbReference type="AlphaFoldDB" id="A0A813I0H4"/>
<dbReference type="EMBL" id="CAJNNW010002143">
    <property type="protein sequence ID" value="CAE8643483.1"/>
    <property type="molecule type" value="Genomic_DNA"/>
</dbReference>
<reference evidence="2" key="1">
    <citation type="submission" date="2021-02" db="EMBL/GenBank/DDBJ databases">
        <authorList>
            <person name="Dougan E. K."/>
            <person name="Rhodes N."/>
            <person name="Thang M."/>
            <person name="Chan C."/>
        </authorList>
    </citation>
    <scope>NUCLEOTIDE SEQUENCE</scope>
</reference>
<sequence length="525" mass="56817">MPSIRSKSVSAVEGCDGARPPPGTIIKRGSASSRARSVVATLVNVTAQVFQPSCPPAVKVSVEGSLDIAVKVTVQGAKAEGGGLPATCPAGKTSTATFLSSTVIRGAMTKGTITVEGFDPVPFAVAHNDQGTNFVNSKGRCRHTALAAPKWNWREHEEKPTEGKAADIEVMATRFADKAPHLKVQVRPATETELRRCLQFQALREAQEGEDYEALHAQVAKARMAGVEVEQIEKGEERLRELRKQRLHINEGCDKDSLGQAMVWAKVTPLVEVGVQNEPCTASPDCACNEKQNCGEDLQVVPGAVQLCLKDFGSEGDRLFFEELSASAQAVEEGSVWKAGGKFIFSAFDRNQSVSALTRTLNNAGRNRCAKMILQMVAFSEKEYGGYVTAIQVNFHPHGGTYHGQHRDIYSAKQRAGPNCTCTFKKCVGTVCYTVGSSRVCLLETMTDEMSALRPCGETCTGRRERCLLNSGDAMFFNEAWNANHTHGIPAMEDGESHGPRISVAFLLGAEDSRENFYAMPNTIP</sequence>
<accession>A0A813I0H4</accession>
<evidence type="ECO:0000313" key="3">
    <source>
        <dbReference type="Proteomes" id="UP000626109"/>
    </source>
</evidence>
<gene>
    <name evidence="2" type="ORF">PGLA2088_LOCUS2580</name>
</gene>
<protein>
    <submittedName>
        <fullName evidence="2">Uncharacterized protein</fullName>
    </submittedName>
</protein>
<organism evidence="2 3">
    <name type="scientific">Polarella glacialis</name>
    <name type="common">Dinoflagellate</name>
    <dbReference type="NCBI Taxonomy" id="89957"/>
    <lineage>
        <taxon>Eukaryota</taxon>
        <taxon>Sar</taxon>
        <taxon>Alveolata</taxon>
        <taxon>Dinophyceae</taxon>
        <taxon>Suessiales</taxon>
        <taxon>Suessiaceae</taxon>
        <taxon>Polarella</taxon>
    </lineage>
</organism>
<evidence type="ECO:0000256" key="1">
    <source>
        <dbReference type="SAM" id="MobiDB-lite"/>
    </source>
</evidence>
<dbReference type="Proteomes" id="UP000626109">
    <property type="component" value="Unassembled WGS sequence"/>
</dbReference>
<name>A0A813I0H4_POLGL</name>
<evidence type="ECO:0000313" key="2">
    <source>
        <dbReference type="EMBL" id="CAE8643483.1"/>
    </source>
</evidence>
<feature type="region of interest" description="Disordered" evidence="1">
    <location>
        <begin position="1"/>
        <end position="25"/>
    </location>
</feature>
<proteinExistence type="predicted"/>
<comment type="caution">
    <text evidence="2">The sequence shown here is derived from an EMBL/GenBank/DDBJ whole genome shotgun (WGS) entry which is preliminary data.</text>
</comment>